<evidence type="ECO:0000313" key="3">
    <source>
        <dbReference type="EMBL" id="TPX73967.1"/>
    </source>
</evidence>
<gene>
    <name evidence="3" type="ORF">CcCBS67573_g04753</name>
</gene>
<dbReference type="GO" id="GO:0006325">
    <property type="term" value="P:chromatin organization"/>
    <property type="evidence" value="ECO:0007669"/>
    <property type="project" value="TreeGrafter"/>
</dbReference>
<feature type="region of interest" description="Disordered" evidence="1">
    <location>
        <begin position="77"/>
        <end position="155"/>
    </location>
</feature>
<feature type="compositionally biased region" description="Basic and acidic residues" evidence="1">
    <location>
        <begin position="146"/>
        <end position="155"/>
    </location>
</feature>
<sequence>MAQNQSEGLRALALEKERTKMMDSFKKQKEQIKKDSDVRIGSDKFVAQTDSMQSELVKHTVGLVRLEDFQKIKESLHKKQQEDIERGLLNTGTKTVKKRKDKTNKAKLSFGMDDEDDGADGNSPAEPLEKKIKTKKNPNVDTSFLPDKEREEKERREREQLKLEWLKQQDKIKEEKMSITYSYWDGSGHRTQVEVKKGNTIGQFLEAVKAQWDELRGVNSENLVYIKEDLIIPHHYTFYDFIVNKVRGKSGPLFAFDVHDDVRLVNDASIETEESHAGKVVQRSWYEKNKHIFPASRWEVFDPSKEFTKYTIKDLTKGNK</sequence>
<feature type="domain" description="FAM50A/XAP5 C-terminal" evidence="2">
    <location>
        <begin position="175"/>
        <end position="311"/>
    </location>
</feature>
<keyword evidence="4" id="KW-1185">Reference proteome</keyword>
<evidence type="ECO:0000256" key="1">
    <source>
        <dbReference type="SAM" id="MobiDB-lite"/>
    </source>
</evidence>
<feature type="compositionally biased region" description="Basic and acidic residues" evidence="1">
    <location>
        <begin position="77"/>
        <end position="86"/>
    </location>
</feature>
<reference evidence="3 4" key="1">
    <citation type="journal article" date="2019" name="Sci. Rep.">
        <title>Comparative genomics of chytrid fungi reveal insights into the obligate biotrophic and pathogenic lifestyle of Synchytrium endobioticum.</title>
        <authorList>
            <person name="van de Vossenberg B.T.L.H."/>
            <person name="Warris S."/>
            <person name="Nguyen H.D.T."/>
            <person name="van Gent-Pelzer M.P.E."/>
            <person name="Joly D.L."/>
            <person name="van de Geest H.C."/>
            <person name="Bonants P.J.M."/>
            <person name="Smith D.S."/>
            <person name="Levesque C.A."/>
            <person name="van der Lee T.A.J."/>
        </authorList>
    </citation>
    <scope>NUCLEOTIDE SEQUENCE [LARGE SCALE GENOMIC DNA]</scope>
    <source>
        <strain evidence="3 4">CBS 675.73</strain>
    </source>
</reference>
<dbReference type="Pfam" id="PF04921">
    <property type="entry name" value="XAP5"/>
    <property type="match status" value="1"/>
</dbReference>
<dbReference type="PANTHER" id="PTHR12722">
    <property type="entry name" value="XAP-5 PROTEIN-RELATED"/>
    <property type="match status" value="1"/>
</dbReference>
<accession>A0A507FEG2</accession>
<protein>
    <recommendedName>
        <fullName evidence="2">FAM50A/XAP5 C-terminal domain-containing protein</fullName>
    </recommendedName>
</protein>
<dbReference type="InterPro" id="IPR048337">
    <property type="entry name" value="FAM50A/XAP5_C"/>
</dbReference>
<dbReference type="EMBL" id="QEAP01000152">
    <property type="protein sequence ID" value="TPX73967.1"/>
    <property type="molecule type" value="Genomic_DNA"/>
</dbReference>
<dbReference type="AlphaFoldDB" id="A0A507FEG2"/>
<dbReference type="STRING" id="246404.A0A507FEG2"/>
<dbReference type="OrthoDB" id="1562195at2759"/>
<dbReference type="GO" id="GO:0005634">
    <property type="term" value="C:nucleus"/>
    <property type="evidence" value="ECO:0007669"/>
    <property type="project" value="InterPro"/>
</dbReference>
<evidence type="ECO:0000313" key="4">
    <source>
        <dbReference type="Proteomes" id="UP000320333"/>
    </source>
</evidence>
<proteinExistence type="predicted"/>
<dbReference type="Proteomes" id="UP000320333">
    <property type="component" value="Unassembled WGS sequence"/>
</dbReference>
<name>A0A507FEG2_9FUNG</name>
<organism evidence="3 4">
    <name type="scientific">Chytriomyces confervae</name>
    <dbReference type="NCBI Taxonomy" id="246404"/>
    <lineage>
        <taxon>Eukaryota</taxon>
        <taxon>Fungi</taxon>
        <taxon>Fungi incertae sedis</taxon>
        <taxon>Chytridiomycota</taxon>
        <taxon>Chytridiomycota incertae sedis</taxon>
        <taxon>Chytridiomycetes</taxon>
        <taxon>Chytridiales</taxon>
        <taxon>Chytriomycetaceae</taxon>
        <taxon>Chytriomyces</taxon>
    </lineage>
</organism>
<comment type="caution">
    <text evidence="3">The sequence shown here is derived from an EMBL/GenBank/DDBJ whole genome shotgun (WGS) entry which is preliminary data.</text>
</comment>
<dbReference type="PANTHER" id="PTHR12722:SF0">
    <property type="entry name" value="PROTEIN FAM50A"/>
    <property type="match status" value="1"/>
</dbReference>
<evidence type="ECO:0000259" key="2">
    <source>
        <dbReference type="Pfam" id="PF04921"/>
    </source>
</evidence>
<dbReference type="InterPro" id="IPR007005">
    <property type="entry name" value="XAP5"/>
</dbReference>